<dbReference type="EMBL" id="BMVN01000064">
    <property type="protein sequence ID" value="GHA68270.1"/>
    <property type="molecule type" value="Genomic_DNA"/>
</dbReference>
<accession>A0ABQ3DA04</accession>
<evidence type="ECO:0000313" key="3">
    <source>
        <dbReference type="Proteomes" id="UP000653644"/>
    </source>
</evidence>
<gene>
    <name evidence="2" type="ORF">GCM10010345_85000</name>
</gene>
<organism evidence="2 3">
    <name type="scientific">Streptomyces canarius</name>
    <dbReference type="NCBI Taxonomy" id="285453"/>
    <lineage>
        <taxon>Bacteria</taxon>
        <taxon>Bacillati</taxon>
        <taxon>Actinomycetota</taxon>
        <taxon>Actinomycetes</taxon>
        <taxon>Kitasatosporales</taxon>
        <taxon>Streptomycetaceae</taxon>
        <taxon>Streptomyces</taxon>
    </lineage>
</organism>
<keyword evidence="3" id="KW-1185">Reference proteome</keyword>
<name>A0ABQ3DA04_9ACTN</name>
<reference evidence="3" key="1">
    <citation type="journal article" date="2019" name="Int. J. Syst. Evol. Microbiol.">
        <title>The Global Catalogue of Microorganisms (GCM) 10K type strain sequencing project: providing services to taxonomists for standard genome sequencing and annotation.</title>
        <authorList>
            <consortium name="The Broad Institute Genomics Platform"/>
            <consortium name="The Broad Institute Genome Sequencing Center for Infectious Disease"/>
            <person name="Wu L."/>
            <person name="Ma J."/>
        </authorList>
    </citation>
    <scope>NUCLEOTIDE SEQUENCE [LARGE SCALE GENOMIC DNA]</scope>
    <source>
        <strain evidence="3">JCM 4733</strain>
    </source>
</reference>
<proteinExistence type="predicted"/>
<dbReference type="Proteomes" id="UP000653644">
    <property type="component" value="Unassembled WGS sequence"/>
</dbReference>
<feature type="region of interest" description="Disordered" evidence="1">
    <location>
        <begin position="186"/>
        <end position="227"/>
    </location>
</feature>
<comment type="caution">
    <text evidence="2">The sequence shown here is derived from an EMBL/GenBank/DDBJ whole genome shotgun (WGS) entry which is preliminary data.</text>
</comment>
<sequence>MADTVSLTLPHSGKPHISHLTQKVISCLDQMLLRPQGKAAFEGQVSVGRETPGGVVRLQEAQGRASVPAAGQALSVLNGRKRARSIWLPPAAGYRREYVTGWVADKMRWGLRWGLSIAFCGSMPPARRFRAFLGYPEGLQVCRNYGESGAQRAKGHVRYLTYSRITPVHGLDQGLAPLIDIGRRDIRPPPPCSRGKHTWARRPEQRRNAQVGVFSGLPSCGRSRNPD</sequence>
<evidence type="ECO:0000256" key="1">
    <source>
        <dbReference type="SAM" id="MobiDB-lite"/>
    </source>
</evidence>
<evidence type="ECO:0000313" key="2">
    <source>
        <dbReference type="EMBL" id="GHA68270.1"/>
    </source>
</evidence>
<protein>
    <submittedName>
        <fullName evidence="2">Uncharacterized protein</fullName>
    </submittedName>
</protein>